<organism evidence="1 2">
    <name type="scientific">Elysia marginata</name>
    <dbReference type="NCBI Taxonomy" id="1093978"/>
    <lineage>
        <taxon>Eukaryota</taxon>
        <taxon>Metazoa</taxon>
        <taxon>Spiralia</taxon>
        <taxon>Lophotrochozoa</taxon>
        <taxon>Mollusca</taxon>
        <taxon>Gastropoda</taxon>
        <taxon>Heterobranchia</taxon>
        <taxon>Euthyneura</taxon>
        <taxon>Panpulmonata</taxon>
        <taxon>Sacoglossa</taxon>
        <taxon>Placobranchoidea</taxon>
        <taxon>Plakobranchidae</taxon>
        <taxon>Elysia</taxon>
    </lineage>
</organism>
<gene>
    <name evidence="1" type="ORF">ElyMa_004855000</name>
</gene>
<name>A0AAV4ITB6_9GAST</name>
<reference evidence="1 2" key="1">
    <citation type="journal article" date="2021" name="Elife">
        <title>Chloroplast acquisition without the gene transfer in kleptoplastic sea slugs, Plakobranchus ocellatus.</title>
        <authorList>
            <person name="Maeda T."/>
            <person name="Takahashi S."/>
            <person name="Yoshida T."/>
            <person name="Shimamura S."/>
            <person name="Takaki Y."/>
            <person name="Nagai Y."/>
            <person name="Toyoda A."/>
            <person name="Suzuki Y."/>
            <person name="Arimoto A."/>
            <person name="Ishii H."/>
            <person name="Satoh N."/>
            <person name="Nishiyama T."/>
            <person name="Hasebe M."/>
            <person name="Maruyama T."/>
            <person name="Minagawa J."/>
            <person name="Obokata J."/>
            <person name="Shigenobu S."/>
        </authorList>
    </citation>
    <scope>NUCLEOTIDE SEQUENCE [LARGE SCALE GENOMIC DNA]</scope>
</reference>
<dbReference type="Proteomes" id="UP000762676">
    <property type="component" value="Unassembled WGS sequence"/>
</dbReference>
<proteinExistence type="predicted"/>
<evidence type="ECO:0000313" key="1">
    <source>
        <dbReference type="EMBL" id="GFS12266.1"/>
    </source>
</evidence>
<dbReference type="AlphaFoldDB" id="A0AAV4ITB6"/>
<protein>
    <submittedName>
        <fullName evidence="1">Uncharacterized protein</fullName>
    </submittedName>
</protein>
<keyword evidence="2" id="KW-1185">Reference proteome</keyword>
<dbReference type="EMBL" id="BMAT01009703">
    <property type="protein sequence ID" value="GFS12266.1"/>
    <property type="molecule type" value="Genomic_DNA"/>
</dbReference>
<sequence length="66" mass="7845">MDPSDPRRAHMPYIDDQFDEYTAALFFRFMGSQVQLSGFYRPNNSQRNNISKYHTLLDKVLLARLF</sequence>
<accession>A0AAV4ITB6</accession>
<comment type="caution">
    <text evidence="1">The sequence shown here is derived from an EMBL/GenBank/DDBJ whole genome shotgun (WGS) entry which is preliminary data.</text>
</comment>
<evidence type="ECO:0000313" key="2">
    <source>
        <dbReference type="Proteomes" id="UP000762676"/>
    </source>
</evidence>